<dbReference type="Gramene" id="KQK87780">
    <property type="protein sequence ID" value="KQK87780"/>
    <property type="gene ID" value="SETIT_038296mg"/>
</dbReference>
<evidence type="ECO:0000313" key="2">
    <source>
        <dbReference type="Proteomes" id="UP000004995"/>
    </source>
</evidence>
<organism evidence="1 2">
    <name type="scientific">Setaria italica</name>
    <name type="common">Foxtail millet</name>
    <name type="synonym">Panicum italicum</name>
    <dbReference type="NCBI Taxonomy" id="4555"/>
    <lineage>
        <taxon>Eukaryota</taxon>
        <taxon>Viridiplantae</taxon>
        <taxon>Streptophyta</taxon>
        <taxon>Embryophyta</taxon>
        <taxon>Tracheophyta</taxon>
        <taxon>Spermatophyta</taxon>
        <taxon>Magnoliopsida</taxon>
        <taxon>Liliopsida</taxon>
        <taxon>Poales</taxon>
        <taxon>Poaceae</taxon>
        <taxon>PACMAD clade</taxon>
        <taxon>Panicoideae</taxon>
        <taxon>Panicodae</taxon>
        <taxon>Paniceae</taxon>
        <taxon>Cenchrinae</taxon>
        <taxon>Setaria</taxon>
    </lineage>
</organism>
<reference evidence="1" key="2">
    <citation type="submission" date="2018-08" db="UniProtKB">
        <authorList>
            <consortium name="EnsemblPlants"/>
        </authorList>
    </citation>
    <scope>IDENTIFICATION</scope>
    <source>
        <strain evidence="1">Yugu1</strain>
    </source>
</reference>
<sequence length="82" mass="9565">MKRLPSIYDDAVDVHRALCRSSSAVLPNLGLCELRLYERMETPPRHMTGWSNWPVACHDVQTFNQFMMASMRVKVMCSWKFS</sequence>
<keyword evidence="2" id="KW-1185">Reference proteome</keyword>
<protein>
    <submittedName>
        <fullName evidence="1">Uncharacterized protein</fullName>
    </submittedName>
</protein>
<dbReference type="InParanoid" id="K4AHD9"/>
<proteinExistence type="predicted"/>
<dbReference type="Proteomes" id="UP000004995">
    <property type="component" value="Unassembled WGS sequence"/>
</dbReference>
<reference evidence="2" key="1">
    <citation type="journal article" date="2012" name="Nat. Biotechnol.">
        <title>Reference genome sequence of the model plant Setaria.</title>
        <authorList>
            <person name="Bennetzen J.L."/>
            <person name="Schmutz J."/>
            <person name="Wang H."/>
            <person name="Percifield R."/>
            <person name="Hawkins J."/>
            <person name="Pontaroli A.C."/>
            <person name="Estep M."/>
            <person name="Feng L."/>
            <person name="Vaughn J.N."/>
            <person name="Grimwood J."/>
            <person name="Jenkins J."/>
            <person name="Barry K."/>
            <person name="Lindquist E."/>
            <person name="Hellsten U."/>
            <person name="Deshpande S."/>
            <person name="Wang X."/>
            <person name="Wu X."/>
            <person name="Mitros T."/>
            <person name="Triplett J."/>
            <person name="Yang X."/>
            <person name="Ye C.Y."/>
            <person name="Mauro-Herrera M."/>
            <person name="Wang L."/>
            <person name="Li P."/>
            <person name="Sharma M."/>
            <person name="Sharma R."/>
            <person name="Ronald P.C."/>
            <person name="Panaud O."/>
            <person name="Kellogg E.A."/>
            <person name="Brutnell T.P."/>
            <person name="Doust A.N."/>
            <person name="Tuskan G.A."/>
            <person name="Rokhsar D."/>
            <person name="Devos K.M."/>
        </authorList>
    </citation>
    <scope>NUCLEOTIDE SEQUENCE [LARGE SCALE GENOMIC DNA]</scope>
    <source>
        <strain evidence="2">cv. Yugu1</strain>
    </source>
</reference>
<name>K4AHD9_SETIT</name>
<accession>K4AHD9</accession>
<evidence type="ECO:0000313" key="1">
    <source>
        <dbReference type="EnsemblPlants" id="KQK87780"/>
    </source>
</evidence>
<dbReference type="HOGENOM" id="CLU_2562752_0_0_1"/>
<dbReference type="EMBL" id="AGNK02005442">
    <property type="status" value="NOT_ANNOTATED_CDS"/>
    <property type="molecule type" value="Genomic_DNA"/>
</dbReference>
<dbReference type="EnsemblPlants" id="KQK87780">
    <property type="protein sequence ID" value="KQK87780"/>
    <property type="gene ID" value="SETIT_038296mg"/>
</dbReference>
<dbReference type="AlphaFoldDB" id="K4AHD9"/>